<protein>
    <submittedName>
        <fullName evidence="1">Uncharacterized protein</fullName>
    </submittedName>
</protein>
<sequence length="87" mass="9983">MTILPDILLQLMHYDADFVVIVEAAGAERRFAAVMYDQYLALRIDLLHPRLQLCDISLILLLRQGRNTGISDTDFNIHDRLLDKDGE</sequence>
<dbReference type="AlphaFoldDB" id="D4F2T0"/>
<comment type="caution">
    <text evidence="1">The sequence shown here is derived from an EMBL/GenBank/DDBJ whole genome shotgun (WGS) entry which is preliminary data.</text>
</comment>
<evidence type="ECO:0000313" key="2">
    <source>
        <dbReference type="Proteomes" id="UP000003692"/>
    </source>
</evidence>
<organism evidence="1 2">
    <name type="scientific">Edwardsiella tarda ATCC 23685</name>
    <dbReference type="NCBI Taxonomy" id="500638"/>
    <lineage>
        <taxon>Bacteria</taxon>
        <taxon>Pseudomonadati</taxon>
        <taxon>Pseudomonadota</taxon>
        <taxon>Gammaproteobacteria</taxon>
        <taxon>Enterobacterales</taxon>
        <taxon>Hafniaceae</taxon>
        <taxon>Edwardsiella</taxon>
    </lineage>
</organism>
<evidence type="ECO:0000313" key="1">
    <source>
        <dbReference type="EMBL" id="EFE23926.1"/>
    </source>
</evidence>
<dbReference type="HOGENOM" id="CLU_2478415_0_0_6"/>
<dbReference type="Proteomes" id="UP000003692">
    <property type="component" value="Unassembled WGS sequence"/>
</dbReference>
<dbReference type="EMBL" id="ADGK01000045">
    <property type="protein sequence ID" value="EFE23926.1"/>
    <property type="molecule type" value="Genomic_DNA"/>
</dbReference>
<reference evidence="1 2" key="1">
    <citation type="submission" date="2010-02" db="EMBL/GenBank/DDBJ databases">
        <authorList>
            <person name="Weinstock G."/>
            <person name="Sodergren E."/>
            <person name="Clifton S."/>
            <person name="Fulton L."/>
            <person name="Fulton B."/>
            <person name="Courtney L."/>
            <person name="Fronick C."/>
            <person name="Harrison M."/>
            <person name="Strong C."/>
            <person name="Farmer C."/>
            <person name="Delahaunty K."/>
            <person name="Markovic C."/>
            <person name="Hall O."/>
            <person name="Minx P."/>
            <person name="Tomlinson C."/>
            <person name="Mitreva M."/>
            <person name="Nelson J."/>
            <person name="Hou S."/>
            <person name="Wollam A."/>
            <person name="Pepin K.H."/>
            <person name="Johnson M."/>
            <person name="Bhonagiri V."/>
            <person name="Zhang X."/>
            <person name="Suruliraj S."/>
            <person name="Warren W."/>
            <person name="Chinwalla A."/>
            <person name="Mardis E.R."/>
            <person name="Wilson R.K."/>
        </authorList>
    </citation>
    <scope>NUCLEOTIDE SEQUENCE [LARGE SCALE GENOMIC DNA]</scope>
    <source>
        <strain evidence="1 2">ATCC 23685</strain>
    </source>
</reference>
<gene>
    <name evidence="1" type="ORF">EDWATA_01031</name>
</gene>
<proteinExistence type="predicted"/>
<accession>D4F2T0</accession>
<name>D4F2T0_EDWTA</name>